<feature type="compositionally biased region" description="Basic and acidic residues" evidence="1">
    <location>
        <begin position="60"/>
        <end position="70"/>
    </location>
</feature>
<gene>
    <name evidence="2" type="ORF">OIDMADRAFT_49789</name>
</gene>
<accession>A0A0C3HTH2</accession>
<evidence type="ECO:0000256" key="1">
    <source>
        <dbReference type="SAM" id="MobiDB-lite"/>
    </source>
</evidence>
<keyword evidence="3" id="KW-1185">Reference proteome</keyword>
<name>A0A0C3HTH2_OIDMZ</name>
<reference evidence="2 3" key="1">
    <citation type="submission" date="2014-04" db="EMBL/GenBank/DDBJ databases">
        <authorList>
            <consortium name="DOE Joint Genome Institute"/>
            <person name="Kuo A."/>
            <person name="Martino E."/>
            <person name="Perotto S."/>
            <person name="Kohler A."/>
            <person name="Nagy L.G."/>
            <person name="Floudas D."/>
            <person name="Copeland A."/>
            <person name="Barry K.W."/>
            <person name="Cichocki N."/>
            <person name="Veneault-Fourrey C."/>
            <person name="LaButti K."/>
            <person name="Lindquist E.A."/>
            <person name="Lipzen A."/>
            <person name="Lundell T."/>
            <person name="Morin E."/>
            <person name="Murat C."/>
            <person name="Sun H."/>
            <person name="Tunlid A."/>
            <person name="Henrissat B."/>
            <person name="Grigoriev I.V."/>
            <person name="Hibbett D.S."/>
            <person name="Martin F."/>
            <person name="Nordberg H.P."/>
            <person name="Cantor M.N."/>
            <person name="Hua S.X."/>
        </authorList>
    </citation>
    <scope>NUCLEOTIDE SEQUENCE [LARGE SCALE GENOMIC DNA]</scope>
    <source>
        <strain evidence="2 3">Zn</strain>
    </source>
</reference>
<evidence type="ECO:0000313" key="3">
    <source>
        <dbReference type="Proteomes" id="UP000054321"/>
    </source>
</evidence>
<dbReference type="HOGENOM" id="CLU_937195_0_0_1"/>
<organism evidence="2 3">
    <name type="scientific">Oidiodendron maius (strain Zn)</name>
    <dbReference type="NCBI Taxonomy" id="913774"/>
    <lineage>
        <taxon>Eukaryota</taxon>
        <taxon>Fungi</taxon>
        <taxon>Dikarya</taxon>
        <taxon>Ascomycota</taxon>
        <taxon>Pezizomycotina</taxon>
        <taxon>Leotiomycetes</taxon>
        <taxon>Leotiomycetes incertae sedis</taxon>
        <taxon>Myxotrichaceae</taxon>
        <taxon>Oidiodendron</taxon>
    </lineage>
</organism>
<dbReference type="AlphaFoldDB" id="A0A0C3HTH2"/>
<proteinExistence type="predicted"/>
<sequence length="297" mass="32562">MSYTASVSQVCVWSDQGQGQATWTQHRKGLCGVVGREAKRHEQTTTDAEDMVSLGRRTAVRGDSEARRGVEGSGAQCSEERTKREIELVAAFRTETARESRWMCDESFRRPGKILSTTSSSCCDACPVKGLTLDTDAASASRQCRAMLIAGGLSDAGSGFPGGTPTEQCTVWGSKFLRRHAGSWRGACAVDHTQPMAIDLGDYGHGRAGEREGNESLFALAREVQKRLSPLYHSSIGPGRVNERARRFPSLAIIHPHHRPMWFNPPITDSNSPPQRIILERPCSEALQRYRPYGVSG</sequence>
<evidence type="ECO:0000313" key="2">
    <source>
        <dbReference type="EMBL" id="KIN06300.1"/>
    </source>
</evidence>
<dbReference type="InParanoid" id="A0A0C3HTH2"/>
<protein>
    <submittedName>
        <fullName evidence="2">Uncharacterized protein</fullName>
    </submittedName>
</protein>
<dbReference type="EMBL" id="KN832871">
    <property type="protein sequence ID" value="KIN06300.1"/>
    <property type="molecule type" value="Genomic_DNA"/>
</dbReference>
<reference evidence="3" key="2">
    <citation type="submission" date="2015-01" db="EMBL/GenBank/DDBJ databases">
        <title>Evolutionary Origins and Diversification of the Mycorrhizal Mutualists.</title>
        <authorList>
            <consortium name="DOE Joint Genome Institute"/>
            <consortium name="Mycorrhizal Genomics Consortium"/>
            <person name="Kohler A."/>
            <person name="Kuo A."/>
            <person name="Nagy L.G."/>
            <person name="Floudas D."/>
            <person name="Copeland A."/>
            <person name="Barry K.W."/>
            <person name="Cichocki N."/>
            <person name="Veneault-Fourrey C."/>
            <person name="LaButti K."/>
            <person name="Lindquist E.A."/>
            <person name="Lipzen A."/>
            <person name="Lundell T."/>
            <person name="Morin E."/>
            <person name="Murat C."/>
            <person name="Riley R."/>
            <person name="Ohm R."/>
            <person name="Sun H."/>
            <person name="Tunlid A."/>
            <person name="Henrissat B."/>
            <person name="Grigoriev I.V."/>
            <person name="Hibbett D.S."/>
            <person name="Martin F."/>
        </authorList>
    </citation>
    <scope>NUCLEOTIDE SEQUENCE [LARGE SCALE GENOMIC DNA]</scope>
    <source>
        <strain evidence="3">Zn</strain>
    </source>
</reference>
<dbReference type="Proteomes" id="UP000054321">
    <property type="component" value="Unassembled WGS sequence"/>
</dbReference>
<feature type="region of interest" description="Disordered" evidence="1">
    <location>
        <begin position="58"/>
        <end position="78"/>
    </location>
</feature>